<feature type="compositionally biased region" description="Acidic residues" evidence="7">
    <location>
        <begin position="171"/>
        <end position="180"/>
    </location>
</feature>
<keyword evidence="6" id="KW-0739">Sodium transport</keyword>
<feature type="transmembrane region" description="Helical" evidence="8">
    <location>
        <begin position="302"/>
        <end position="329"/>
    </location>
</feature>
<feature type="transmembrane region" description="Helical" evidence="8">
    <location>
        <begin position="464"/>
        <end position="487"/>
    </location>
</feature>
<protein>
    <submittedName>
        <fullName evidence="9">Solute carrier family 13 member 4 isoform X1</fullName>
    </submittedName>
</protein>
<feature type="transmembrane region" description="Helical" evidence="8">
    <location>
        <begin position="358"/>
        <end position="379"/>
    </location>
</feature>
<feature type="transmembrane region" description="Helical" evidence="8">
    <location>
        <begin position="46"/>
        <end position="69"/>
    </location>
</feature>
<organism evidence="9 10">
    <name type="scientific">Silurus asotus</name>
    <name type="common">Amur catfish</name>
    <name type="synonym">Parasilurus asotus</name>
    <dbReference type="NCBI Taxonomy" id="30991"/>
    <lineage>
        <taxon>Eukaryota</taxon>
        <taxon>Metazoa</taxon>
        <taxon>Chordata</taxon>
        <taxon>Craniata</taxon>
        <taxon>Vertebrata</taxon>
        <taxon>Euteleostomi</taxon>
        <taxon>Actinopterygii</taxon>
        <taxon>Neopterygii</taxon>
        <taxon>Teleostei</taxon>
        <taxon>Ostariophysi</taxon>
        <taxon>Siluriformes</taxon>
        <taxon>Siluridae</taxon>
        <taxon>Silurus</taxon>
    </lineage>
</organism>
<keyword evidence="5 8" id="KW-0472">Membrane</keyword>
<comment type="similarity">
    <text evidence="2">Belongs to the SLC13A/DASS transporter (TC 2.A.47) family. NADC subfamily.</text>
</comment>
<keyword evidence="6" id="KW-0813">Transport</keyword>
<keyword evidence="6" id="KW-0406">Ion transport</keyword>
<keyword evidence="10" id="KW-1185">Reference proteome</keyword>
<name>A0AAD5AJM4_SILAS</name>
<reference evidence="9" key="1">
    <citation type="submission" date="2018-07" db="EMBL/GenBank/DDBJ databases">
        <title>Comparative genomics of catfishes provides insights into carnivory and benthic adaptation.</title>
        <authorList>
            <person name="Zhang Y."/>
            <person name="Wang D."/>
            <person name="Peng Z."/>
            <person name="Zheng S."/>
            <person name="Shao F."/>
            <person name="Tao W."/>
        </authorList>
    </citation>
    <scope>NUCLEOTIDE SEQUENCE</scope>
    <source>
        <strain evidence="9">Chongqing</strain>
    </source>
</reference>
<feature type="transmembrane region" description="Helical" evidence="8">
    <location>
        <begin position="81"/>
        <end position="99"/>
    </location>
</feature>
<dbReference type="Pfam" id="PF00939">
    <property type="entry name" value="Na_sulph_symp"/>
    <property type="match status" value="1"/>
</dbReference>
<feature type="compositionally biased region" description="Low complexity" evidence="7">
    <location>
        <begin position="424"/>
        <end position="433"/>
    </location>
</feature>
<evidence type="ECO:0000256" key="6">
    <source>
        <dbReference type="ARBA" id="ARBA00023201"/>
    </source>
</evidence>
<dbReference type="PANTHER" id="PTHR10283">
    <property type="entry name" value="SOLUTE CARRIER FAMILY 13 MEMBER"/>
    <property type="match status" value="1"/>
</dbReference>
<evidence type="ECO:0000313" key="9">
    <source>
        <dbReference type="EMBL" id="KAI5617325.1"/>
    </source>
</evidence>
<feature type="transmembrane region" description="Helical" evidence="8">
    <location>
        <begin position="399"/>
        <end position="418"/>
    </location>
</feature>
<dbReference type="GO" id="GO:0005886">
    <property type="term" value="C:plasma membrane"/>
    <property type="evidence" value="ECO:0007669"/>
    <property type="project" value="TreeGrafter"/>
</dbReference>
<feature type="region of interest" description="Disordered" evidence="7">
    <location>
        <begin position="421"/>
        <end position="444"/>
    </location>
</feature>
<sequence>MDLFRKLWVARKLILVVMIPLSLLPLPLIHPSSESSCAYVLIVTAVYWVSEAVPLGAAALVPAFLYPLFGVLKSSEVASEYFKDTTLLLMGVICLAASIEKWNLHKRIALRMVMIAGAKPGMLVLGFMCGTVFLSMWLSNTSTTAMVMPIAEAVLQQIIYTGIADSHDDSDTVETQEDENEKEKNLSRNHLELVNTTNNCKKAEFCTVVEDVNGVASKPVQGTDFPKQTNGHLPEKPKIRRDSLYPTKKDHMICKCLSLSITYAATIGGLITITGTSTNLIFAEQFNNRYPDAKVINFGTWFIFSLPIALIMLVLTWLWLHFLFLGCNFRETCSWSKKRKTKREILAEKRIHEEYQKLGAISYPEVVTGVFFILMTLLWFTREPGFVPGWTFLFEKKGYRTDATVSVLLGFLLFLIPARKPWGSSSRSESTVSECKEDKEDEEEDPLAPMITWKDFLRLMPWEIVILVGAGYALAAGCKVSGLSMWIGRQLEPMSGLPLWAVTLLACLLVSAVTEFASNPATLTVFLPILSALSETLQINPLHTLIPATMCVSFGVMLPVGNPPNAIVFSYGHVKISDMVKAGFGVNLIGVLVVLLAISTWGVPLFQLSDFPAWAVMRNGTQSL</sequence>
<dbReference type="InterPro" id="IPR001898">
    <property type="entry name" value="SLC13A/DASS"/>
</dbReference>
<evidence type="ECO:0000256" key="8">
    <source>
        <dbReference type="SAM" id="Phobius"/>
    </source>
</evidence>
<dbReference type="AlphaFoldDB" id="A0AAD5AJM4"/>
<comment type="subcellular location">
    <subcellularLocation>
        <location evidence="1">Membrane</location>
        <topology evidence="1">Multi-pass membrane protein</topology>
    </subcellularLocation>
</comment>
<evidence type="ECO:0000313" key="10">
    <source>
        <dbReference type="Proteomes" id="UP001205998"/>
    </source>
</evidence>
<accession>A0AAD5AJM4</accession>
<keyword evidence="6" id="KW-0915">Sodium</keyword>
<dbReference type="EMBL" id="MU551705">
    <property type="protein sequence ID" value="KAI5617325.1"/>
    <property type="molecule type" value="Genomic_DNA"/>
</dbReference>
<feature type="transmembrane region" description="Helical" evidence="8">
    <location>
        <begin position="119"/>
        <end position="138"/>
    </location>
</feature>
<feature type="region of interest" description="Disordered" evidence="7">
    <location>
        <begin position="167"/>
        <end position="188"/>
    </location>
</feature>
<proteinExistence type="inferred from homology"/>
<feature type="transmembrane region" description="Helical" evidence="8">
    <location>
        <begin position="499"/>
        <end position="530"/>
    </location>
</feature>
<keyword evidence="3 8" id="KW-0812">Transmembrane</keyword>
<feature type="transmembrane region" description="Helical" evidence="8">
    <location>
        <begin position="257"/>
        <end position="282"/>
    </location>
</feature>
<comment type="caution">
    <text evidence="9">The sequence shown here is derived from an EMBL/GenBank/DDBJ whole genome shotgun (WGS) entry which is preliminary data.</text>
</comment>
<evidence type="ECO:0000256" key="7">
    <source>
        <dbReference type="SAM" id="MobiDB-lite"/>
    </source>
</evidence>
<feature type="transmembrane region" description="Helical" evidence="8">
    <location>
        <begin position="582"/>
        <end position="608"/>
    </location>
</feature>
<gene>
    <name evidence="9" type="ORF">C0J50_23106</name>
</gene>
<evidence type="ECO:0000256" key="3">
    <source>
        <dbReference type="ARBA" id="ARBA00022692"/>
    </source>
</evidence>
<evidence type="ECO:0000256" key="5">
    <source>
        <dbReference type="ARBA" id="ARBA00023136"/>
    </source>
</evidence>
<evidence type="ECO:0000256" key="2">
    <source>
        <dbReference type="ARBA" id="ARBA00006772"/>
    </source>
</evidence>
<keyword evidence="4 8" id="KW-1133">Transmembrane helix</keyword>
<dbReference type="PANTHER" id="PTHR10283:SF63">
    <property type="entry name" value="SOLUTE CARRIER FAMILY 13 MEMBER 4"/>
    <property type="match status" value="1"/>
</dbReference>
<dbReference type="GO" id="GO:0015370">
    <property type="term" value="F:solute:sodium symporter activity"/>
    <property type="evidence" value="ECO:0007669"/>
    <property type="project" value="UniProtKB-ARBA"/>
</dbReference>
<dbReference type="Proteomes" id="UP001205998">
    <property type="component" value="Unassembled WGS sequence"/>
</dbReference>
<evidence type="ECO:0000256" key="1">
    <source>
        <dbReference type="ARBA" id="ARBA00004141"/>
    </source>
</evidence>
<evidence type="ECO:0000256" key="4">
    <source>
        <dbReference type="ARBA" id="ARBA00022989"/>
    </source>
</evidence>